<evidence type="ECO:0000313" key="3">
    <source>
        <dbReference type="Proteomes" id="UP000663836"/>
    </source>
</evidence>
<sequence>IEIWRRTDIEPIVNPSVGIFKHDKSFRDYFLTLILHTMNTILKKDFFQKRIIEQRYRLKNEYLMKLSQRFNSYSKHEVSTLYNSDNNIPIENSNIREQITSKHLQVPKITKMMEKLNVHHRSKQPLRYTASAENINQTDMLTSPTITKQNPWTSVNQKLRSFSSLTLNVKRSHSPTRAESPSSLFKSVNSQQEEDPKSTEEPSMETILSLTKNRKHSIGPSPKMASLTVPNMYEDKINENSDNKKLHKWSFS</sequence>
<accession>A0A819I570</accession>
<evidence type="ECO:0000313" key="2">
    <source>
        <dbReference type="EMBL" id="CAF3910795.1"/>
    </source>
</evidence>
<comment type="caution">
    <text evidence="2">The sequence shown here is derived from an EMBL/GenBank/DDBJ whole genome shotgun (WGS) entry which is preliminary data.</text>
</comment>
<feature type="compositionally biased region" description="Polar residues" evidence="1">
    <location>
        <begin position="167"/>
        <end position="191"/>
    </location>
</feature>
<protein>
    <submittedName>
        <fullName evidence="2">Uncharacterized protein</fullName>
    </submittedName>
</protein>
<dbReference type="AlphaFoldDB" id="A0A819I570"/>
<evidence type="ECO:0000256" key="1">
    <source>
        <dbReference type="SAM" id="MobiDB-lite"/>
    </source>
</evidence>
<reference evidence="2" key="1">
    <citation type="submission" date="2021-02" db="EMBL/GenBank/DDBJ databases">
        <authorList>
            <person name="Nowell W R."/>
        </authorList>
    </citation>
    <scope>NUCLEOTIDE SEQUENCE</scope>
</reference>
<proteinExistence type="predicted"/>
<dbReference type="Proteomes" id="UP000663836">
    <property type="component" value="Unassembled WGS sequence"/>
</dbReference>
<feature type="non-terminal residue" evidence="2">
    <location>
        <position position="1"/>
    </location>
</feature>
<dbReference type="EMBL" id="CAJOBD010002831">
    <property type="protein sequence ID" value="CAF3910795.1"/>
    <property type="molecule type" value="Genomic_DNA"/>
</dbReference>
<feature type="region of interest" description="Disordered" evidence="1">
    <location>
        <begin position="167"/>
        <end position="227"/>
    </location>
</feature>
<organism evidence="2 3">
    <name type="scientific">Rotaria sordida</name>
    <dbReference type="NCBI Taxonomy" id="392033"/>
    <lineage>
        <taxon>Eukaryota</taxon>
        <taxon>Metazoa</taxon>
        <taxon>Spiralia</taxon>
        <taxon>Gnathifera</taxon>
        <taxon>Rotifera</taxon>
        <taxon>Eurotatoria</taxon>
        <taxon>Bdelloidea</taxon>
        <taxon>Philodinida</taxon>
        <taxon>Philodinidae</taxon>
        <taxon>Rotaria</taxon>
    </lineage>
</organism>
<gene>
    <name evidence="2" type="ORF">JBS370_LOCUS21388</name>
</gene>
<name>A0A819I570_9BILA</name>